<dbReference type="STRING" id="1075402.AN216_18425"/>
<keyword evidence="1" id="KW-1133">Transmembrane helix</keyword>
<dbReference type="RefSeq" id="WP_139140951.1">
    <property type="nucleotide sequence ID" value="NZ_LJGU01000133.1"/>
</dbReference>
<evidence type="ECO:0000313" key="3">
    <source>
        <dbReference type="Proteomes" id="UP000176101"/>
    </source>
</evidence>
<accession>A0A1E7JYY6</accession>
<proteinExistence type="predicted"/>
<feature type="transmembrane region" description="Helical" evidence="1">
    <location>
        <begin position="63"/>
        <end position="84"/>
    </location>
</feature>
<dbReference type="OrthoDB" id="4108300at2"/>
<keyword evidence="3" id="KW-1185">Reference proteome</keyword>
<organism evidence="2 3">
    <name type="scientific">Streptomyces oceani</name>
    <dbReference type="NCBI Taxonomy" id="1075402"/>
    <lineage>
        <taxon>Bacteria</taxon>
        <taxon>Bacillati</taxon>
        <taxon>Actinomycetota</taxon>
        <taxon>Actinomycetes</taxon>
        <taxon>Kitasatosporales</taxon>
        <taxon>Streptomycetaceae</taxon>
        <taxon>Streptomyces</taxon>
    </lineage>
</organism>
<dbReference type="EMBL" id="LJGU01000133">
    <property type="protein sequence ID" value="OEU96923.1"/>
    <property type="molecule type" value="Genomic_DNA"/>
</dbReference>
<reference evidence="2 3" key="1">
    <citation type="journal article" date="2016" name="Front. Microbiol.">
        <title>Comparative Genomics Analysis of Streptomyces Species Reveals Their Adaptation to the Marine Environment and Their Diversity at the Genomic Level.</title>
        <authorList>
            <person name="Tian X."/>
            <person name="Zhang Z."/>
            <person name="Yang T."/>
            <person name="Chen M."/>
            <person name="Li J."/>
            <person name="Chen F."/>
            <person name="Yang J."/>
            <person name="Li W."/>
            <person name="Zhang B."/>
            <person name="Zhang Z."/>
            <person name="Wu J."/>
            <person name="Zhang C."/>
            <person name="Long L."/>
            <person name="Xiao J."/>
        </authorList>
    </citation>
    <scope>NUCLEOTIDE SEQUENCE [LARGE SCALE GENOMIC DNA]</scope>
    <source>
        <strain evidence="2 3">SCSIO 02100</strain>
    </source>
</reference>
<dbReference type="Proteomes" id="UP000176101">
    <property type="component" value="Unassembled WGS sequence"/>
</dbReference>
<sequence>MKAAPWPSGPAPDASVVPLGRNRVLLTLPAVVLLLAPGGAGLFGAWAAATGQPSVPSNDVGTWAGIVFLLALGVLGAAVLLAVWRVRHQRLVADDTGLWLLDGRRHGLVPWASLAGAGLYWSRMRWIKAYTLELCPSVPVRTDDPVLWSFVRDAEPLRPGLPDTRYRVPVPPGTREAVERLVRPRVAPSVWFGEVEQAVGYGGRPARTASGAPRARRRYGRG</sequence>
<protein>
    <submittedName>
        <fullName evidence="2">Uncharacterized protein</fullName>
    </submittedName>
</protein>
<comment type="caution">
    <text evidence="2">The sequence shown here is derived from an EMBL/GenBank/DDBJ whole genome shotgun (WGS) entry which is preliminary data.</text>
</comment>
<keyword evidence="1" id="KW-0472">Membrane</keyword>
<keyword evidence="1" id="KW-0812">Transmembrane</keyword>
<evidence type="ECO:0000256" key="1">
    <source>
        <dbReference type="SAM" id="Phobius"/>
    </source>
</evidence>
<name>A0A1E7JYY6_9ACTN</name>
<evidence type="ECO:0000313" key="2">
    <source>
        <dbReference type="EMBL" id="OEU96923.1"/>
    </source>
</evidence>
<gene>
    <name evidence="2" type="ORF">AN216_18425</name>
</gene>
<dbReference type="AlphaFoldDB" id="A0A1E7JYY6"/>